<dbReference type="PROSITE" id="PS51677">
    <property type="entry name" value="NODB"/>
    <property type="match status" value="1"/>
</dbReference>
<dbReference type="GO" id="GO:0005576">
    <property type="term" value="C:extracellular region"/>
    <property type="evidence" value="ECO:0007669"/>
    <property type="project" value="UniProtKB-SubCell"/>
</dbReference>
<evidence type="ECO:0000313" key="4">
    <source>
        <dbReference type="EMBL" id="KKR30453.1"/>
    </source>
</evidence>
<dbReference type="InterPro" id="IPR002509">
    <property type="entry name" value="NODB_dom"/>
</dbReference>
<gene>
    <name evidence="4" type="ORF">UT61_C0006G0009</name>
</gene>
<dbReference type="GO" id="GO:0016810">
    <property type="term" value="F:hydrolase activity, acting on carbon-nitrogen (but not peptide) bonds"/>
    <property type="evidence" value="ECO:0007669"/>
    <property type="project" value="InterPro"/>
</dbReference>
<dbReference type="AlphaFoldDB" id="A0A0G0PR81"/>
<reference evidence="4 5" key="1">
    <citation type="journal article" date="2015" name="Nature">
        <title>rRNA introns, odd ribosomes, and small enigmatic genomes across a large radiation of phyla.</title>
        <authorList>
            <person name="Brown C.T."/>
            <person name="Hug L.A."/>
            <person name="Thomas B.C."/>
            <person name="Sharon I."/>
            <person name="Castelle C.J."/>
            <person name="Singh A."/>
            <person name="Wilkins M.J."/>
            <person name="Williams K.H."/>
            <person name="Banfield J.F."/>
        </authorList>
    </citation>
    <scope>NUCLEOTIDE SEQUENCE [LARGE SCALE GENOMIC DNA]</scope>
</reference>
<accession>A0A0G0PR81</accession>
<dbReference type="CDD" id="cd10918">
    <property type="entry name" value="CE4_NodB_like_5s_6s"/>
    <property type="match status" value="1"/>
</dbReference>
<dbReference type="Gene3D" id="3.30.460.10">
    <property type="entry name" value="Beta Polymerase, domain 2"/>
    <property type="match status" value="1"/>
</dbReference>
<proteinExistence type="predicted"/>
<dbReference type="InterPro" id="IPR011330">
    <property type="entry name" value="Glyco_hydro/deAcase_b/a-brl"/>
</dbReference>
<dbReference type="InterPro" id="IPR043519">
    <property type="entry name" value="NT_sf"/>
</dbReference>
<feature type="domain" description="NodB homology" evidence="3">
    <location>
        <begin position="84"/>
        <end position="289"/>
    </location>
</feature>
<dbReference type="EMBL" id="LBXL01000006">
    <property type="protein sequence ID" value="KKR30453.1"/>
    <property type="molecule type" value="Genomic_DNA"/>
</dbReference>
<evidence type="ECO:0000256" key="2">
    <source>
        <dbReference type="ARBA" id="ARBA00022729"/>
    </source>
</evidence>
<name>A0A0G0PR81_9BACT</name>
<dbReference type="InterPro" id="IPR051398">
    <property type="entry name" value="Polysacch_Deacetylase"/>
</dbReference>
<dbReference type="PANTHER" id="PTHR34216">
    <property type="match status" value="1"/>
</dbReference>
<dbReference type="Gene3D" id="3.20.20.370">
    <property type="entry name" value="Glycoside hydrolase/deacetylase"/>
    <property type="match status" value="1"/>
</dbReference>
<dbReference type="Proteomes" id="UP000034793">
    <property type="component" value="Unassembled WGS sequence"/>
</dbReference>
<comment type="subcellular location">
    <subcellularLocation>
        <location evidence="1">Secreted</location>
    </subcellularLocation>
</comment>
<dbReference type="SUPFAM" id="SSF88713">
    <property type="entry name" value="Glycoside hydrolase/deacetylase"/>
    <property type="match status" value="1"/>
</dbReference>
<evidence type="ECO:0000313" key="5">
    <source>
        <dbReference type="Proteomes" id="UP000034793"/>
    </source>
</evidence>
<protein>
    <submittedName>
        <fullName evidence="4">Polysaccharide deacetylase family protein</fullName>
    </submittedName>
</protein>
<dbReference type="PANTHER" id="PTHR34216:SF3">
    <property type="entry name" value="POLY-BETA-1,6-N-ACETYL-D-GLUCOSAMINE N-DEACETYLASE"/>
    <property type="match status" value="1"/>
</dbReference>
<sequence length="451" mass="52411">MIKPLSVKILMYLLNQVSKVKLLNKISPEQSHDLVLCYHDVGNSNWEFIVTKNNFKKQINFLVKKFNVVGLREILKSNNLGRKPRVAITFDDGLSGVYKNAFPILEKLGVPATVFLIRGNLGTTGYMHITQIKKLIKSGWEIGYHTASHKDLTKLTGNALIKEIGGKNILEKELGVQISYFAYPHGKYKNETVSIVSKSNFLFAFTTSGRKVSHLKKYKFILGRITISNFFSQDNFESLFTTTGFIINLIFTYFWSLKDNFNDFTRYNLRNIKRDLILIYKAPTGYFFSFLESTTEKVGIENYDPRSTLVGRKIVRDIKKHIPNLKVHFHGSSALQIQGQNDIDLLLEGKLEEFDKFLPELTQLFGKPIKRGKKYIEWHFRREKYKVELLLIDPKSRMFKELITVYLVLRSDKKLLKEYEQIKLNSNGLSPREYQKNRLEFYNKLLSVKLS</sequence>
<comment type="caution">
    <text evidence="4">The sequence shown here is derived from an EMBL/GenBank/DDBJ whole genome shotgun (WGS) entry which is preliminary data.</text>
</comment>
<dbReference type="GO" id="GO:0005975">
    <property type="term" value="P:carbohydrate metabolic process"/>
    <property type="evidence" value="ECO:0007669"/>
    <property type="project" value="InterPro"/>
</dbReference>
<organism evidence="4 5">
    <name type="scientific">Candidatus Woesebacteria bacterium GW2011_GWA1_39_8</name>
    <dbReference type="NCBI Taxonomy" id="1618552"/>
    <lineage>
        <taxon>Bacteria</taxon>
        <taxon>Candidatus Woeseibacteriota</taxon>
    </lineage>
</organism>
<dbReference type="Pfam" id="PF01522">
    <property type="entry name" value="Polysacc_deac_1"/>
    <property type="match status" value="1"/>
</dbReference>
<evidence type="ECO:0000259" key="3">
    <source>
        <dbReference type="PROSITE" id="PS51677"/>
    </source>
</evidence>
<evidence type="ECO:0000256" key="1">
    <source>
        <dbReference type="ARBA" id="ARBA00004613"/>
    </source>
</evidence>
<keyword evidence="2" id="KW-0732">Signal</keyword>